<dbReference type="RefSeq" id="WP_370736569.1">
    <property type="nucleotide sequence ID" value="NZ_CYRX01000010.1"/>
</dbReference>
<dbReference type="AlphaFoldDB" id="A0A0P1EWV7"/>
<feature type="transmembrane region" description="Helical" evidence="6">
    <location>
        <begin position="163"/>
        <end position="185"/>
    </location>
</feature>
<feature type="transmembrane region" description="Helical" evidence="6">
    <location>
        <begin position="12"/>
        <end position="30"/>
    </location>
</feature>
<dbReference type="EMBL" id="CYRX01000010">
    <property type="protein sequence ID" value="CUH59551.1"/>
    <property type="molecule type" value="Genomic_DNA"/>
</dbReference>
<keyword evidence="4 6" id="KW-1133">Transmembrane helix</keyword>
<feature type="transmembrane region" description="Helical" evidence="6">
    <location>
        <begin position="123"/>
        <end position="143"/>
    </location>
</feature>
<feature type="transmembrane region" description="Helical" evidence="6">
    <location>
        <begin position="197"/>
        <end position="213"/>
    </location>
</feature>
<feature type="transmembrane region" description="Helical" evidence="6">
    <location>
        <begin position="317"/>
        <end position="337"/>
    </location>
</feature>
<evidence type="ECO:0000313" key="8">
    <source>
        <dbReference type="Proteomes" id="UP000051298"/>
    </source>
</evidence>
<dbReference type="eggNOG" id="COG4177">
    <property type="taxonomic scope" value="Bacteria"/>
</dbReference>
<accession>A0A0P1EWV7</accession>
<dbReference type="STRING" id="266809.PM03_04525"/>
<keyword evidence="3 6" id="KW-0812">Transmembrane</keyword>
<dbReference type="PANTHER" id="PTHR30482:SF10">
    <property type="entry name" value="HIGH-AFFINITY BRANCHED-CHAIN AMINO ACID TRANSPORT PROTEIN BRAE"/>
    <property type="match status" value="1"/>
</dbReference>
<feature type="transmembrane region" description="Helical" evidence="6">
    <location>
        <begin position="266"/>
        <end position="287"/>
    </location>
</feature>
<sequence length="440" mass="46817">MIGSLFRGMTRRDLLLFAFVAVLYIGTAYVQSWNTVLGMVNLALISAIMALGVNMQWGYAGLLNVGVMGFVALGGLAAVLVSVPPTEEAVSAGGLQIVIALLLGAATVAAAVVAWGKMPPSRARGFAVAGILLVGFFVFRAVFDPAVARVEAVNPASTGYLGGLHLPVVISWPVGGLFAAGAAWIIGKSALRLRSDYLAIATLGISEIIIAILKNEDWLSRGVKNATGVPSPMPAAIDLQNDPSFVERVTAWGFDPVTASTISVKLGYMALFLAVLVALIWLTQMALNSPWGRMMRAIRDNEVAASAMGKDVTKRHLQIFILGSAVCGMAGAMLVTLDGQLTPGTYQPLRFTFLIWVMVIVGGSGNNWGSVLGGFLIYWLYIQVEPIGIWTMEMITSGMADGSWLKAHLLESAAHMRLLTMGVILLVVLRFSPRGLIPER</sequence>
<feature type="transmembrane region" description="Helical" evidence="6">
    <location>
        <begin position="95"/>
        <end position="116"/>
    </location>
</feature>
<keyword evidence="5 6" id="KW-0472">Membrane</keyword>
<keyword evidence="2" id="KW-1003">Cell membrane</keyword>
<comment type="subcellular location">
    <subcellularLocation>
        <location evidence="1">Cell membrane</location>
        <topology evidence="1">Multi-pass membrane protein</topology>
    </subcellularLocation>
</comment>
<evidence type="ECO:0000313" key="7">
    <source>
        <dbReference type="EMBL" id="CUH59551.1"/>
    </source>
</evidence>
<proteinExistence type="predicted"/>
<evidence type="ECO:0000256" key="1">
    <source>
        <dbReference type="ARBA" id="ARBA00004651"/>
    </source>
</evidence>
<dbReference type="Proteomes" id="UP000051298">
    <property type="component" value="Unassembled WGS sequence"/>
</dbReference>
<feature type="transmembrane region" description="Helical" evidence="6">
    <location>
        <begin position="412"/>
        <end position="431"/>
    </location>
</feature>
<name>A0A0P1EWV7_9RHOB</name>
<dbReference type="CDD" id="cd06581">
    <property type="entry name" value="TM_PBP1_LivM_like"/>
    <property type="match status" value="1"/>
</dbReference>
<dbReference type="InterPro" id="IPR001851">
    <property type="entry name" value="ABC_transp_permease"/>
</dbReference>
<dbReference type="GO" id="GO:0015658">
    <property type="term" value="F:branched-chain amino acid transmembrane transporter activity"/>
    <property type="evidence" value="ECO:0007669"/>
    <property type="project" value="InterPro"/>
</dbReference>
<dbReference type="Pfam" id="PF02653">
    <property type="entry name" value="BPD_transp_2"/>
    <property type="match status" value="1"/>
</dbReference>
<protein>
    <submittedName>
        <fullName evidence="7">Leucine/isoleucine/valine transporter permease subunit</fullName>
    </submittedName>
</protein>
<dbReference type="PANTHER" id="PTHR30482">
    <property type="entry name" value="HIGH-AFFINITY BRANCHED-CHAIN AMINO ACID TRANSPORT SYSTEM PERMEASE"/>
    <property type="match status" value="1"/>
</dbReference>
<organism evidence="7 8">
    <name type="scientific">Thalassobacter stenotrophicus</name>
    <dbReference type="NCBI Taxonomy" id="266809"/>
    <lineage>
        <taxon>Bacteria</taxon>
        <taxon>Pseudomonadati</taxon>
        <taxon>Pseudomonadota</taxon>
        <taxon>Alphaproteobacteria</taxon>
        <taxon>Rhodobacterales</taxon>
        <taxon>Roseobacteraceae</taxon>
        <taxon>Thalassobacter</taxon>
    </lineage>
</organism>
<evidence type="ECO:0000256" key="2">
    <source>
        <dbReference type="ARBA" id="ARBA00022475"/>
    </source>
</evidence>
<feature type="transmembrane region" description="Helical" evidence="6">
    <location>
        <begin position="375"/>
        <end position="392"/>
    </location>
</feature>
<evidence type="ECO:0000256" key="6">
    <source>
        <dbReference type="SAM" id="Phobius"/>
    </source>
</evidence>
<evidence type="ECO:0000256" key="4">
    <source>
        <dbReference type="ARBA" id="ARBA00022989"/>
    </source>
</evidence>
<dbReference type="InterPro" id="IPR043428">
    <property type="entry name" value="LivM-like"/>
</dbReference>
<feature type="transmembrane region" description="Helical" evidence="6">
    <location>
        <begin position="349"/>
        <end position="368"/>
    </location>
</feature>
<feature type="transmembrane region" description="Helical" evidence="6">
    <location>
        <begin position="36"/>
        <end position="55"/>
    </location>
</feature>
<gene>
    <name evidence="7" type="ORF">THS5294_00837</name>
</gene>
<evidence type="ECO:0000256" key="3">
    <source>
        <dbReference type="ARBA" id="ARBA00022692"/>
    </source>
</evidence>
<evidence type="ECO:0000256" key="5">
    <source>
        <dbReference type="ARBA" id="ARBA00023136"/>
    </source>
</evidence>
<feature type="transmembrane region" description="Helical" evidence="6">
    <location>
        <begin position="62"/>
        <end position="83"/>
    </location>
</feature>
<dbReference type="GO" id="GO:0005886">
    <property type="term" value="C:plasma membrane"/>
    <property type="evidence" value="ECO:0007669"/>
    <property type="project" value="UniProtKB-SubCell"/>
</dbReference>
<reference evidence="7 8" key="1">
    <citation type="submission" date="2015-09" db="EMBL/GenBank/DDBJ databases">
        <authorList>
            <consortium name="Swine Surveillance"/>
        </authorList>
    </citation>
    <scope>NUCLEOTIDE SEQUENCE [LARGE SCALE GENOMIC DNA]</scope>
    <source>
        <strain evidence="7 8">CECT 5294</strain>
    </source>
</reference>